<feature type="transmembrane region" description="Helical" evidence="1">
    <location>
        <begin position="55"/>
        <end position="77"/>
    </location>
</feature>
<feature type="transmembrane region" description="Helical" evidence="1">
    <location>
        <begin position="120"/>
        <end position="139"/>
    </location>
</feature>
<gene>
    <name evidence="2" type="ORF">SSE37_07723</name>
</gene>
<feature type="transmembrane region" description="Helical" evidence="1">
    <location>
        <begin position="22"/>
        <end position="43"/>
    </location>
</feature>
<proteinExistence type="predicted"/>
<reference evidence="2 3" key="1">
    <citation type="submission" date="2006-06" db="EMBL/GenBank/DDBJ databases">
        <authorList>
            <person name="Moran M.A."/>
            <person name="Ferriera S."/>
            <person name="Johnson J."/>
            <person name="Kravitz S."/>
            <person name="Beeson K."/>
            <person name="Sutton G."/>
            <person name="Rogers Y.-H."/>
            <person name="Friedman R."/>
            <person name="Frazier M."/>
            <person name="Venter J.C."/>
        </authorList>
    </citation>
    <scope>NUCLEOTIDE SEQUENCE [LARGE SCALE GENOMIC DNA]</scope>
    <source>
        <strain evidence="2 3">E-37</strain>
    </source>
</reference>
<evidence type="ECO:0000313" key="2">
    <source>
        <dbReference type="EMBL" id="EBA09679.1"/>
    </source>
</evidence>
<evidence type="ECO:0000313" key="3">
    <source>
        <dbReference type="Proteomes" id="UP000005713"/>
    </source>
</evidence>
<comment type="caution">
    <text evidence="2">The sequence shown here is derived from an EMBL/GenBank/DDBJ whole genome shotgun (WGS) entry which is preliminary data.</text>
</comment>
<keyword evidence="3" id="KW-1185">Reference proteome</keyword>
<keyword evidence="1" id="KW-0472">Membrane</keyword>
<dbReference type="EMBL" id="AAYA01000002">
    <property type="protein sequence ID" value="EBA09679.1"/>
    <property type="molecule type" value="Genomic_DNA"/>
</dbReference>
<dbReference type="AlphaFoldDB" id="A3JYX6"/>
<name>A3JYX6_SAGS3</name>
<sequence length="140" mass="15290">MRADRHRSPGEQMNNLLQPDPVLLGFLFFKKFVYLEVLALLALIRVTAGRGLARWPALMTLVLCLGGIATTFAPALGLNEGPLYVTAAQLMAGGGGLGPLLVPSAIFLICSVTPRARWRIIDLLHLVMLSGLLIVWWWVS</sequence>
<keyword evidence="1" id="KW-1133">Transmembrane helix</keyword>
<organism evidence="2 3">
    <name type="scientific">Sagittula stellata (strain ATCC 700073 / DSM 11524 / E-37)</name>
    <dbReference type="NCBI Taxonomy" id="388399"/>
    <lineage>
        <taxon>Bacteria</taxon>
        <taxon>Pseudomonadati</taxon>
        <taxon>Pseudomonadota</taxon>
        <taxon>Alphaproteobacteria</taxon>
        <taxon>Rhodobacterales</taxon>
        <taxon>Roseobacteraceae</taxon>
        <taxon>Sagittula</taxon>
    </lineage>
</organism>
<dbReference type="eggNOG" id="ENOG50331EK">
    <property type="taxonomic scope" value="Bacteria"/>
</dbReference>
<accession>A3JYX6</accession>
<dbReference type="Proteomes" id="UP000005713">
    <property type="component" value="Unassembled WGS sequence"/>
</dbReference>
<evidence type="ECO:0000256" key="1">
    <source>
        <dbReference type="SAM" id="Phobius"/>
    </source>
</evidence>
<keyword evidence="1" id="KW-0812">Transmembrane</keyword>
<feature type="transmembrane region" description="Helical" evidence="1">
    <location>
        <begin position="83"/>
        <end position="108"/>
    </location>
</feature>
<protein>
    <submittedName>
        <fullName evidence="2">Uncharacterized protein</fullName>
    </submittedName>
</protein>